<comment type="subcellular location">
    <subcellularLocation>
        <location evidence="1">Membrane</location>
    </subcellularLocation>
</comment>
<evidence type="ECO:0000259" key="7">
    <source>
        <dbReference type="PROSITE" id="PS50111"/>
    </source>
</evidence>
<proteinExistence type="inferred from homology"/>
<evidence type="ECO:0000259" key="8">
    <source>
        <dbReference type="PROSITE" id="PS50906"/>
    </source>
</evidence>
<dbReference type="GO" id="GO:0004888">
    <property type="term" value="F:transmembrane signaling receptor activity"/>
    <property type="evidence" value="ECO:0007669"/>
    <property type="project" value="InterPro"/>
</dbReference>
<evidence type="ECO:0000256" key="2">
    <source>
        <dbReference type="ARBA" id="ARBA00023224"/>
    </source>
</evidence>
<dbReference type="EMBL" id="CP026604">
    <property type="protein sequence ID" value="AWB68784.1"/>
    <property type="molecule type" value="Genomic_DNA"/>
</dbReference>
<dbReference type="SMART" id="SM00283">
    <property type="entry name" value="MA"/>
    <property type="match status" value="1"/>
</dbReference>
<dbReference type="SUPFAM" id="SSF58104">
    <property type="entry name" value="Methyl-accepting chemotaxis protein (MCP) signaling domain"/>
    <property type="match status" value="1"/>
</dbReference>
<dbReference type="InterPro" id="IPR013587">
    <property type="entry name" value="Nitrate/nitrite_sensing"/>
</dbReference>
<dbReference type="PANTHER" id="PTHR32089">
    <property type="entry name" value="METHYL-ACCEPTING CHEMOTAXIS PROTEIN MCPB"/>
    <property type="match status" value="1"/>
</dbReference>
<keyword evidence="2 4" id="KW-0807">Transducer</keyword>
<protein>
    <submittedName>
        <fullName evidence="9">Chemotaxis protein</fullName>
    </submittedName>
</protein>
<dbReference type="PRINTS" id="PR00260">
    <property type="entry name" value="CHEMTRNSDUCR"/>
</dbReference>
<dbReference type="AlphaFoldDB" id="A0A2S0VX41"/>
<evidence type="ECO:0000256" key="6">
    <source>
        <dbReference type="SAM" id="Phobius"/>
    </source>
</evidence>
<dbReference type="KEGG" id="cate:C2869_21330"/>
<dbReference type="GO" id="GO:0016020">
    <property type="term" value="C:membrane"/>
    <property type="evidence" value="ECO:0007669"/>
    <property type="project" value="UniProtKB-SubCell"/>
</dbReference>
<dbReference type="Pfam" id="PF08376">
    <property type="entry name" value="NIT"/>
    <property type="match status" value="1"/>
</dbReference>
<dbReference type="InterPro" id="IPR004090">
    <property type="entry name" value="Chemotax_Me-accpt_rcpt"/>
</dbReference>
<comment type="similarity">
    <text evidence="3">Belongs to the methyl-accepting chemotaxis (MCP) protein family.</text>
</comment>
<dbReference type="Pfam" id="PF00015">
    <property type="entry name" value="MCPsignal"/>
    <property type="match status" value="1"/>
</dbReference>
<dbReference type="InterPro" id="IPR004089">
    <property type="entry name" value="MCPsignal_dom"/>
</dbReference>
<evidence type="ECO:0000256" key="3">
    <source>
        <dbReference type="ARBA" id="ARBA00029447"/>
    </source>
</evidence>
<dbReference type="FunFam" id="1.10.287.950:FF:000001">
    <property type="entry name" value="Methyl-accepting chemotaxis sensory transducer"/>
    <property type="match status" value="1"/>
</dbReference>
<evidence type="ECO:0000256" key="5">
    <source>
        <dbReference type="SAM" id="Coils"/>
    </source>
</evidence>
<feature type="domain" description="Methyl-accepting transducer" evidence="7">
    <location>
        <begin position="382"/>
        <end position="618"/>
    </location>
</feature>
<dbReference type="PANTHER" id="PTHR32089:SF112">
    <property type="entry name" value="LYSOZYME-LIKE PROTEIN-RELATED"/>
    <property type="match status" value="1"/>
</dbReference>
<evidence type="ECO:0000313" key="9">
    <source>
        <dbReference type="EMBL" id="AWB68784.1"/>
    </source>
</evidence>
<feature type="coiled-coil region" evidence="5">
    <location>
        <begin position="77"/>
        <end position="104"/>
    </location>
</feature>
<dbReference type="Proteomes" id="UP000244441">
    <property type="component" value="Chromosome"/>
</dbReference>
<dbReference type="Gene3D" id="1.10.287.950">
    <property type="entry name" value="Methyl-accepting chemotaxis protein"/>
    <property type="match status" value="1"/>
</dbReference>
<dbReference type="PROSITE" id="PS50906">
    <property type="entry name" value="NIT"/>
    <property type="match status" value="1"/>
</dbReference>
<evidence type="ECO:0000256" key="1">
    <source>
        <dbReference type="ARBA" id="ARBA00004370"/>
    </source>
</evidence>
<sequence>MIPFLSKHLTRLILLPCLLLLLVLAYETTAVYYQMNDAKAILSHAHLVKATNNFVHEMQKERGMSAGFLGAKGKKFVAQLAKQRQQVDSRLQTLKQVIEQHELNELIAGELQQLMVSLNKREQIRQQVDLFAIETQDMLAYYTNNNKTVLALNAELAKQTSSKTISQQLVTLYAFSLAKEQAGIERAVLSNVFSQDEFSGSLYQRFIQLVNTQDNYTAVSQALALSNFTQEITRLLSSPQQREVERFRQSALAKNANFAIEATAWFDAATQRINQLKQTETVLLGQIQQTAQTLHFNNVINLLVYVVITLLALAITAAIYFCLRSTQQQAGAINHIIDQVISQSDLTQDIPIICQDDLGRAASNINRVLGKFRSDLLVFQQYAEQVATATQETSVAVEQSSRNLTLLKQDITSIAGAVEQMSACIQDVSNHMLDGSANVKRATEDTEKGSYAVESAVSEIQKLAEDVTSLGSTIDNLNSSVVNISGMVEVISSVSEQTNLLALNAAIEAARAGDQGRGFTVVAEEVRNLAFRTQESTEEISGNVNALQQGAKEAYNVIELGKQRAMDAVGSAENITAVLKSIVNNMRSIDTVTETVSSAANEQNYVIREINSNICRIDEQATENVVGAQQIASSANQLAEIANSMHDIVLAYKVK</sequence>
<dbReference type="InterPro" id="IPR010910">
    <property type="entry name" value="Nitrate/nitrite_sensing_bac"/>
</dbReference>
<reference evidence="9 10" key="1">
    <citation type="submission" date="2018-01" db="EMBL/GenBank/DDBJ databases">
        <title>Genome sequence of a Cantenovulum-like bacteria.</title>
        <authorList>
            <person name="Tan W.R."/>
            <person name="Lau N.-S."/>
            <person name="Go F."/>
            <person name="Amirul A.-A.A."/>
        </authorList>
    </citation>
    <scope>NUCLEOTIDE SEQUENCE [LARGE SCALE GENOMIC DNA]</scope>
    <source>
        <strain evidence="9 10">CCB-QB4</strain>
    </source>
</reference>
<evidence type="ECO:0000313" key="10">
    <source>
        <dbReference type="Proteomes" id="UP000244441"/>
    </source>
</evidence>
<dbReference type="PROSITE" id="PS50111">
    <property type="entry name" value="CHEMOTAXIS_TRANSDUC_2"/>
    <property type="match status" value="1"/>
</dbReference>
<keyword evidence="10" id="KW-1185">Reference proteome</keyword>
<keyword evidence="6" id="KW-0812">Transmembrane</keyword>
<gene>
    <name evidence="9" type="ORF">C2869_21330</name>
</gene>
<keyword evidence="6" id="KW-0472">Membrane</keyword>
<accession>A0A2S0VX41</accession>
<keyword evidence="5" id="KW-0175">Coiled coil</keyword>
<evidence type="ECO:0000256" key="4">
    <source>
        <dbReference type="PROSITE-ProRule" id="PRU00284"/>
    </source>
</evidence>
<name>A0A2S0VX41_9ALTE</name>
<dbReference type="GO" id="GO:0006935">
    <property type="term" value="P:chemotaxis"/>
    <property type="evidence" value="ECO:0007669"/>
    <property type="project" value="InterPro"/>
</dbReference>
<feature type="transmembrane region" description="Helical" evidence="6">
    <location>
        <begin position="302"/>
        <end position="323"/>
    </location>
</feature>
<organism evidence="9 10">
    <name type="scientific">Saccharobesus litoralis</name>
    <dbReference type="NCBI Taxonomy" id="2172099"/>
    <lineage>
        <taxon>Bacteria</taxon>
        <taxon>Pseudomonadati</taxon>
        <taxon>Pseudomonadota</taxon>
        <taxon>Gammaproteobacteria</taxon>
        <taxon>Alteromonadales</taxon>
        <taxon>Alteromonadaceae</taxon>
        <taxon>Saccharobesus</taxon>
    </lineage>
</organism>
<keyword evidence="6" id="KW-1133">Transmembrane helix</keyword>
<feature type="domain" description="NIT" evidence="8">
    <location>
        <begin position="49"/>
        <end position="294"/>
    </location>
</feature>
<dbReference type="GO" id="GO:0007165">
    <property type="term" value="P:signal transduction"/>
    <property type="evidence" value="ECO:0007669"/>
    <property type="project" value="UniProtKB-KW"/>
</dbReference>